<dbReference type="InterPro" id="IPR016040">
    <property type="entry name" value="NAD(P)-bd_dom"/>
</dbReference>
<dbReference type="EMBL" id="FWXV01000004">
    <property type="protein sequence ID" value="SMD13513.1"/>
    <property type="molecule type" value="Genomic_DNA"/>
</dbReference>
<name>A0A1W2EUX1_KIBAR</name>
<reference evidence="2 3" key="1">
    <citation type="submission" date="2017-04" db="EMBL/GenBank/DDBJ databases">
        <authorList>
            <person name="Afonso C.L."/>
            <person name="Miller P.J."/>
            <person name="Scott M.A."/>
            <person name="Spackman E."/>
            <person name="Goraichik I."/>
            <person name="Dimitrov K.M."/>
            <person name="Suarez D.L."/>
            <person name="Swayne D.E."/>
        </authorList>
    </citation>
    <scope>NUCLEOTIDE SEQUENCE [LARGE SCALE GENOMIC DNA]</scope>
    <source>
        <strain evidence="2 3">DSM 43828</strain>
    </source>
</reference>
<dbReference type="Gene3D" id="3.40.50.720">
    <property type="entry name" value="NAD(P)-binding Rossmann-like Domain"/>
    <property type="match status" value="1"/>
</dbReference>
<dbReference type="Gene3D" id="3.90.25.10">
    <property type="entry name" value="UDP-galactose 4-epimerase, domain 1"/>
    <property type="match status" value="1"/>
</dbReference>
<dbReference type="AlphaFoldDB" id="A0A1W2EUX1"/>
<feature type="domain" description="NAD(P)-binding" evidence="1">
    <location>
        <begin position="7"/>
        <end position="166"/>
    </location>
</feature>
<organism evidence="2 3">
    <name type="scientific">Kibdelosporangium aridum</name>
    <dbReference type="NCBI Taxonomy" id="2030"/>
    <lineage>
        <taxon>Bacteria</taxon>
        <taxon>Bacillati</taxon>
        <taxon>Actinomycetota</taxon>
        <taxon>Actinomycetes</taxon>
        <taxon>Pseudonocardiales</taxon>
        <taxon>Pseudonocardiaceae</taxon>
        <taxon>Kibdelosporangium</taxon>
    </lineage>
</organism>
<dbReference type="OrthoDB" id="5510591at2"/>
<protein>
    <submittedName>
        <fullName evidence="2">NAD(P)H dehydrogenase (Quinone)</fullName>
    </submittedName>
</protein>
<evidence type="ECO:0000313" key="3">
    <source>
        <dbReference type="Proteomes" id="UP000192674"/>
    </source>
</evidence>
<dbReference type="Proteomes" id="UP000192674">
    <property type="component" value="Unassembled WGS sequence"/>
</dbReference>
<keyword evidence="3" id="KW-1185">Reference proteome</keyword>
<dbReference type="PANTHER" id="PTHR47129:SF1">
    <property type="entry name" value="NMRA-LIKE DOMAIN-CONTAINING PROTEIN"/>
    <property type="match status" value="1"/>
</dbReference>
<evidence type="ECO:0000313" key="2">
    <source>
        <dbReference type="EMBL" id="SMD13513.1"/>
    </source>
</evidence>
<dbReference type="InterPro" id="IPR052718">
    <property type="entry name" value="NmrA-type_oxidoreductase"/>
</dbReference>
<dbReference type="Pfam" id="PF13460">
    <property type="entry name" value="NAD_binding_10"/>
    <property type="match status" value="1"/>
</dbReference>
<evidence type="ECO:0000259" key="1">
    <source>
        <dbReference type="Pfam" id="PF13460"/>
    </source>
</evidence>
<proteinExistence type="predicted"/>
<dbReference type="RefSeq" id="WP_084429251.1">
    <property type="nucleotide sequence ID" value="NZ_FWXV01000004.1"/>
</dbReference>
<dbReference type="SUPFAM" id="SSF51735">
    <property type="entry name" value="NAD(P)-binding Rossmann-fold domains"/>
    <property type="match status" value="1"/>
</dbReference>
<accession>A0A1W2EUX1</accession>
<sequence length="271" mass="28325">MTLLLTGANGQLGTLIKKHLTERGATFLEGSRTPPAGGRRVDYTDPAGLEQAFAGVTKLILISAPSGDRVTLHRNAVTAAKNAGVEHIIYTSVTEAPTSPLSLAVDHKATEEAIRDAGLTFTFLRNNMYHENYTGQLAHTEGVFVTSAGSGLLASAARDDFALAAAVVATTPGHENTAYELTGSTAWTFDDFAAQVASITGKPFVHKSIPAAELRAGYVAAGLPEEAAEVFTDIYVHIADGALADVRPDLEKLIGRQATPLADSIRAAVGG</sequence>
<dbReference type="InterPro" id="IPR036291">
    <property type="entry name" value="NAD(P)-bd_dom_sf"/>
</dbReference>
<dbReference type="PANTHER" id="PTHR47129">
    <property type="entry name" value="QUINONE OXIDOREDUCTASE 2"/>
    <property type="match status" value="1"/>
</dbReference>
<gene>
    <name evidence="2" type="ORF">SAMN05661093_04866</name>
</gene>